<dbReference type="Proteomes" id="UP001215216">
    <property type="component" value="Chromosome"/>
</dbReference>
<dbReference type="InterPro" id="IPR040442">
    <property type="entry name" value="Pyrv_kinase-like_dom_sf"/>
</dbReference>
<keyword evidence="4 5" id="KW-0808">Transferase</keyword>
<keyword evidence="5" id="KW-0479">Metal-binding</keyword>
<feature type="binding site" evidence="5">
    <location>
        <position position="84"/>
    </location>
    <ligand>
        <name>Mg(2+)</name>
        <dbReference type="ChEBI" id="CHEBI:18420"/>
    </ligand>
</feature>
<evidence type="ECO:0000256" key="4">
    <source>
        <dbReference type="ARBA" id="ARBA00022679"/>
    </source>
</evidence>
<organism evidence="6 7">
    <name type="scientific">Arcanobacterium canis</name>
    <dbReference type="NCBI Taxonomy" id="999183"/>
    <lineage>
        <taxon>Bacteria</taxon>
        <taxon>Bacillati</taxon>
        <taxon>Actinomycetota</taxon>
        <taxon>Actinomycetes</taxon>
        <taxon>Actinomycetales</taxon>
        <taxon>Actinomycetaceae</taxon>
        <taxon>Arcanobacterium</taxon>
    </lineage>
</organism>
<comment type="similarity">
    <text evidence="1 5">Belongs to the PanB family.</text>
</comment>
<evidence type="ECO:0000256" key="1">
    <source>
        <dbReference type="ARBA" id="ARBA00008676"/>
    </source>
</evidence>
<comment type="catalytic activity">
    <reaction evidence="5">
        <text>(6R)-5,10-methylene-5,6,7,8-tetrahydrofolate + 3-methyl-2-oxobutanoate + H2O = 2-dehydropantoate + (6S)-5,6,7,8-tetrahydrofolate</text>
        <dbReference type="Rhea" id="RHEA:11824"/>
        <dbReference type="ChEBI" id="CHEBI:11561"/>
        <dbReference type="ChEBI" id="CHEBI:11851"/>
        <dbReference type="ChEBI" id="CHEBI:15377"/>
        <dbReference type="ChEBI" id="CHEBI:15636"/>
        <dbReference type="ChEBI" id="CHEBI:57453"/>
        <dbReference type="EC" id="2.1.2.11"/>
    </reaction>
</comment>
<dbReference type="InterPro" id="IPR015813">
    <property type="entry name" value="Pyrv/PenolPyrv_kinase-like_dom"/>
</dbReference>
<keyword evidence="5" id="KW-0460">Magnesium</keyword>
<comment type="subcellular location">
    <subcellularLocation>
        <location evidence="5">Cytoplasm</location>
    </subcellularLocation>
</comment>
<feature type="active site" description="Proton acceptor" evidence="5">
    <location>
        <position position="181"/>
    </location>
</feature>
<reference evidence="6 7" key="1">
    <citation type="submission" date="2023-03" db="EMBL/GenBank/DDBJ databases">
        <title>Complete genome of Arcanobacterium canis strain DSM 25104 isolated in 2010 from a canine otitis externa in Germany.</title>
        <authorList>
            <person name="Borowiak M."/>
            <person name="Kreitlow A."/>
            <person name="Malorny B."/>
            <person name="Laemmler C."/>
            <person name="Prenger-Berninghoff E."/>
            <person name="Ploetz M."/>
            <person name="Abdulmawjood A."/>
        </authorList>
    </citation>
    <scope>NUCLEOTIDE SEQUENCE [LARGE SCALE GENOMIC DNA]</scope>
    <source>
        <strain evidence="6 7">DSM 25104</strain>
    </source>
</reference>
<dbReference type="EC" id="2.1.2.11" evidence="5"/>
<comment type="cofactor">
    <cofactor evidence="5">
        <name>Mg(2+)</name>
        <dbReference type="ChEBI" id="CHEBI:18420"/>
    </cofactor>
    <text evidence="5">Binds 1 Mg(2+) ion per subunit.</text>
</comment>
<comment type="pathway">
    <text evidence="5">Cofactor biosynthesis; (R)-pantothenate biosynthesis; (R)-pantoate from 3-methyl-2-oxobutanoate: step 1/2.</text>
</comment>
<keyword evidence="3 5" id="KW-0566">Pantothenate biosynthesis</keyword>
<dbReference type="GO" id="GO:0003864">
    <property type="term" value="F:3-methyl-2-oxobutanoate hydroxymethyltransferase activity"/>
    <property type="evidence" value="ECO:0007669"/>
    <property type="project" value="UniProtKB-EC"/>
</dbReference>
<accession>A0ABY8FWW7</accession>
<evidence type="ECO:0000256" key="5">
    <source>
        <dbReference type="HAMAP-Rule" id="MF_00156"/>
    </source>
</evidence>
<dbReference type="NCBIfam" id="NF001452">
    <property type="entry name" value="PRK00311.1"/>
    <property type="match status" value="1"/>
</dbReference>
<protein>
    <recommendedName>
        <fullName evidence="5">3-methyl-2-oxobutanoate hydroxymethyltransferase</fullName>
        <ecNumber evidence="5">2.1.2.11</ecNumber>
    </recommendedName>
    <alternativeName>
        <fullName evidence="5">Ketopantoate hydroxymethyltransferase</fullName>
        <shortName evidence="5">KPHMT</shortName>
    </alternativeName>
</protein>
<proteinExistence type="inferred from homology"/>
<feature type="binding site" evidence="5">
    <location>
        <position position="115"/>
    </location>
    <ligand>
        <name>Mg(2+)</name>
        <dbReference type="ChEBI" id="CHEBI:18420"/>
    </ligand>
</feature>
<comment type="function">
    <text evidence="5">Catalyzes the reversible reaction in which hydroxymethyl group from 5,10-methylenetetrahydrofolate is transferred onto alpha-ketoisovalerate to form ketopantoate.</text>
</comment>
<feature type="binding site" evidence="5">
    <location>
        <position position="113"/>
    </location>
    <ligand>
        <name>3-methyl-2-oxobutanoate</name>
        <dbReference type="ChEBI" id="CHEBI:11851"/>
    </ligand>
</feature>
<evidence type="ECO:0000256" key="3">
    <source>
        <dbReference type="ARBA" id="ARBA00022655"/>
    </source>
</evidence>
<dbReference type="Pfam" id="PF02548">
    <property type="entry name" value="Pantoate_transf"/>
    <property type="match status" value="1"/>
</dbReference>
<evidence type="ECO:0000256" key="2">
    <source>
        <dbReference type="ARBA" id="ARBA00011424"/>
    </source>
</evidence>
<gene>
    <name evidence="5 6" type="primary">panB</name>
    <name evidence="6" type="ORF">P7079_04860</name>
</gene>
<evidence type="ECO:0000313" key="7">
    <source>
        <dbReference type="Proteomes" id="UP001215216"/>
    </source>
</evidence>
<dbReference type="SUPFAM" id="SSF51621">
    <property type="entry name" value="Phosphoenolpyruvate/pyruvate domain"/>
    <property type="match status" value="1"/>
</dbReference>
<dbReference type="InterPro" id="IPR003700">
    <property type="entry name" value="Pantoate_hydroxy_MeTrfase"/>
</dbReference>
<keyword evidence="7" id="KW-1185">Reference proteome</keyword>
<dbReference type="CDD" id="cd06557">
    <property type="entry name" value="KPHMT-like"/>
    <property type="match status" value="1"/>
</dbReference>
<name>A0ABY8FWW7_9ACTO</name>
<dbReference type="PANTHER" id="PTHR20881">
    <property type="entry name" value="3-METHYL-2-OXOBUTANOATE HYDROXYMETHYLTRANSFERASE"/>
    <property type="match status" value="1"/>
</dbReference>
<dbReference type="PANTHER" id="PTHR20881:SF0">
    <property type="entry name" value="3-METHYL-2-OXOBUTANOATE HYDROXYMETHYLTRANSFERASE"/>
    <property type="match status" value="1"/>
</dbReference>
<keyword evidence="5" id="KW-0963">Cytoplasm</keyword>
<dbReference type="NCBIfam" id="TIGR00222">
    <property type="entry name" value="panB"/>
    <property type="match status" value="1"/>
</dbReference>
<dbReference type="EMBL" id="CP121208">
    <property type="protein sequence ID" value="WFM82742.1"/>
    <property type="molecule type" value="Genomic_DNA"/>
</dbReference>
<feature type="binding site" evidence="5">
    <location>
        <position position="84"/>
    </location>
    <ligand>
        <name>3-methyl-2-oxobutanoate</name>
        <dbReference type="ChEBI" id="CHEBI:11851"/>
    </ligand>
</feature>
<feature type="binding site" evidence="5">
    <location>
        <begin position="45"/>
        <end position="46"/>
    </location>
    <ligand>
        <name>3-methyl-2-oxobutanoate</name>
        <dbReference type="ChEBI" id="CHEBI:11851"/>
    </ligand>
</feature>
<comment type="subunit">
    <text evidence="2 5">Homodecamer; pentamer of dimers.</text>
</comment>
<sequence>MAKVRAHHLRAMKENGEKITMLTAYDAITAHIFDEAGIDMLLVGDSYGMTMLGYQSTVPVTMEQMELAIGAVARGTKRAFIVGDMPFGSYEASDSDAVANAVRLIKAGANAVKLEGGERMADRIKAITQAGILVVGHIGYTPQSENALGGPRVQGRGDAALAVTNDAQAVEDAGAIAVVLEMVPYDIAHEITERLNIPTIGIGAGKLTDGQVLVWSDMAGMQEWTPKFVKVFGEVGAALRQATVAYKDAVKNLEFPDRTHAFDH</sequence>
<dbReference type="HAMAP" id="MF_00156">
    <property type="entry name" value="PanB"/>
    <property type="match status" value="1"/>
</dbReference>
<dbReference type="RefSeq" id="WP_278012168.1">
    <property type="nucleotide sequence ID" value="NZ_CP121208.1"/>
</dbReference>
<evidence type="ECO:0000313" key="6">
    <source>
        <dbReference type="EMBL" id="WFM82742.1"/>
    </source>
</evidence>
<dbReference type="Gene3D" id="3.20.20.60">
    <property type="entry name" value="Phosphoenolpyruvate-binding domains"/>
    <property type="match status" value="1"/>
</dbReference>
<feature type="binding site" evidence="5">
    <location>
        <position position="45"/>
    </location>
    <ligand>
        <name>Mg(2+)</name>
        <dbReference type="ChEBI" id="CHEBI:18420"/>
    </ligand>
</feature>
<dbReference type="PIRSF" id="PIRSF000388">
    <property type="entry name" value="Pantoate_hydroxy_MeTrfase"/>
    <property type="match status" value="1"/>
</dbReference>